<keyword evidence="2" id="KW-1185">Reference proteome</keyword>
<evidence type="ECO:0000313" key="1">
    <source>
        <dbReference type="EMBL" id="KIW98853.1"/>
    </source>
</evidence>
<dbReference type="GeneID" id="27693444"/>
<protein>
    <submittedName>
        <fullName evidence="1">Uncharacterized protein</fullName>
    </submittedName>
</protein>
<dbReference type="HOGENOM" id="CLU_1895966_0_0_1"/>
<dbReference type="Proteomes" id="UP000053789">
    <property type="component" value="Unassembled WGS sequence"/>
</dbReference>
<proteinExistence type="predicted"/>
<dbReference type="EMBL" id="KN846980">
    <property type="protein sequence ID" value="KIW98853.1"/>
    <property type="molecule type" value="Genomic_DNA"/>
</dbReference>
<sequence length="134" mass="14896">MSFAQELGTYVNWVGHANFAQNKGDLLLAIASSDCPAHALVLNLHRVSRHAATQLFYTLATALNSLNVDRRPAPQMEPQFIVSQLSTLMQVRVRKGNRPEPVIAPQLGQEFQSFTTKILSEYTAKMIASRDGDR</sequence>
<organism evidence="1 2">
    <name type="scientific">Cladophialophora bantiana (strain ATCC 10958 / CBS 173.52 / CDC B-1940 / NIH 8579)</name>
    <name type="common">Xylohypha bantiana</name>
    <dbReference type="NCBI Taxonomy" id="1442370"/>
    <lineage>
        <taxon>Eukaryota</taxon>
        <taxon>Fungi</taxon>
        <taxon>Dikarya</taxon>
        <taxon>Ascomycota</taxon>
        <taxon>Pezizomycotina</taxon>
        <taxon>Eurotiomycetes</taxon>
        <taxon>Chaetothyriomycetidae</taxon>
        <taxon>Chaetothyriales</taxon>
        <taxon>Herpotrichiellaceae</taxon>
        <taxon>Cladophialophora</taxon>
    </lineage>
</organism>
<dbReference type="RefSeq" id="XP_016625522.1">
    <property type="nucleotide sequence ID" value="XM_016758273.1"/>
</dbReference>
<dbReference type="OrthoDB" id="10540488at2759"/>
<accession>A0A0D2HZG2</accession>
<dbReference type="AlphaFoldDB" id="A0A0D2HZG2"/>
<dbReference type="VEuPathDB" id="FungiDB:Z519_00516"/>
<name>A0A0D2HZG2_CLAB1</name>
<gene>
    <name evidence="1" type="ORF">Z519_00516</name>
</gene>
<evidence type="ECO:0000313" key="2">
    <source>
        <dbReference type="Proteomes" id="UP000053789"/>
    </source>
</evidence>
<reference evidence="1" key="1">
    <citation type="submission" date="2015-01" db="EMBL/GenBank/DDBJ databases">
        <title>The Genome Sequence of Cladophialophora bantiana CBS 173.52.</title>
        <authorList>
            <consortium name="The Broad Institute Genomics Platform"/>
            <person name="Cuomo C."/>
            <person name="de Hoog S."/>
            <person name="Gorbushina A."/>
            <person name="Stielow B."/>
            <person name="Teixiera M."/>
            <person name="Abouelleil A."/>
            <person name="Chapman S.B."/>
            <person name="Priest M."/>
            <person name="Young S.K."/>
            <person name="Wortman J."/>
            <person name="Nusbaum C."/>
            <person name="Birren B."/>
        </authorList>
    </citation>
    <scope>NUCLEOTIDE SEQUENCE [LARGE SCALE GENOMIC DNA]</scope>
    <source>
        <strain evidence="1">CBS 173.52</strain>
    </source>
</reference>